<keyword evidence="4" id="KW-0808">Transferase</keyword>
<proteinExistence type="inferred from homology"/>
<dbReference type="PROSITE" id="PS50146">
    <property type="entry name" value="DAGK"/>
    <property type="match status" value="1"/>
</dbReference>
<dbReference type="PANTHER" id="PTHR12358:SF106">
    <property type="entry name" value="LIPID KINASE YEGS"/>
    <property type="match status" value="1"/>
</dbReference>
<keyword evidence="5" id="KW-1185">Reference proteome</keyword>
<dbReference type="SUPFAM" id="SSF111331">
    <property type="entry name" value="NAD kinase/diacylglycerol kinase-like"/>
    <property type="match status" value="1"/>
</dbReference>
<dbReference type="SMART" id="SM00046">
    <property type="entry name" value="DAGKc"/>
    <property type="match status" value="1"/>
</dbReference>
<evidence type="ECO:0000313" key="4">
    <source>
        <dbReference type="EMBL" id="MBR7829860.1"/>
    </source>
</evidence>
<feature type="domain" description="DAGKc" evidence="3">
    <location>
        <begin position="3"/>
        <end position="149"/>
    </location>
</feature>
<comment type="cofactor">
    <cofactor evidence="1">
        <name>Mg(2+)</name>
        <dbReference type="ChEBI" id="CHEBI:18420"/>
    </cofactor>
</comment>
<protein>
    <submittedName>
        <fullName evidence="4">Diacylglycerol kinase family lipid kinase</fullName>
    </submittedName>
</protein>
<evidence type="ECO:0000256" key="1">
    <source>
        <dbReference type="ARBA" id="ARBA00001946"/>
    </source>
</evidence>
<sequence length="330" mass="35384">MSDKRASGLLIMNPKATTASEGTLDVLVGALSSELDLRHEHTRYRGHAADLAEQAAQDGVDVVIAFGGDGTVNEAVTGLMAHGSGPDERPALAIVPGGSTNVFARALGLPNHAVEATGALLRLLRRSGDDEATRFAGRTRLVSLGAVRPDDEADERYFTFSAGFGFDAAVVGEVERQRANGKKSTHTLYVRSALREYFRRTDKRNAPITAKAADGSMLPELFMAIIANTSPWTYLGQRQIIATPEAGFETGLDLFGLTTLAALPVWSTVGRLIASSPRLATGRGVILRHDLPELTLLAHRPVPFQVDGDYLGPRERVTFRSVPAALRVFA</sequence>
<dbReference type="RefSeq" id="WP_212520989.1">
    <property type="nucleotide sequence ID" value="NZ_JAGSOH010000103.1"/>
</dbReference>
<reference evidence="4" key="1">
    <citation type="submission" date="2021-04" db="EMBL/GenBank/DDBJ databases">
        <title>Genome based classification of Actinospica acidithermotolerans sp. nov., an actinobacterium isolated from an Indonesian hot spring.</title>
        <authorList>
            <person name="Kusuma A.B."/>
            <person name="Putra K.E."/>
            <person name="Nafisah S."/>
            <person name="Loh J."/>
            <person name="Nouioui I."/>
            <person name="Goodfellow M."/>
        </authorList>
    </citation>
    <scope>NUCLEOTIDE SEQUENCE</scope>
    <source>
        <strain evidence="4">MGRD01-02</strain>
    </source>
</reference>
<dbReference type="EMBL" id="JAGSOH010000103">
    <property type="protein sequence ID" value="MBR7829860.1"/>
    <property type="molecule type" value="Genomic_DNA"/>
</dbReference>
<dbReference type="Gene3D" id="2.60.200.40">
    <property type="match status" value="1"/>
</dbReference>
<dbReference type="Proteomes" id="UP000676325">
    <property type="component" value="Unassembled WGS sequence"/>
</dbReference>
<dbReference type="InterPro" id="IPR050187">
    <property type="entry name" value="Lipid_Phosphate_FormReg"/>
</dbReference>
<evidence type="ECO:0000259" key="3">
    <source>
        <dbReference type="PROSITE" id="PS50146"/>
    </source>
</evidence>
<dbReference type="InterPro" id="IPR017438">
    <property type="entry name" value="ATP-NAD_kinase_N"/>
</dbReference>
<dbReference type="InterPro" id="IPR001206">
    <property type="entry name" value="Diacylglycerol_kinase_cat_dom"/>
</dbReference>
<evidence type="ECO:0000313" key="5">
    <source>
        <dbReference type="Proteomes" id="UP000676325"/>
    </source>
</evidence>
<organism evidence="4 5">
    <name type="scientific">Actinospica acidithermotolerans</name>
    <dbReference type="NCBI Taxonomy" id="2828514"/>
    <lineage>
        <taxon>Bacteria</taxon>
        <taxon>Bacillati</taxon>
        <taxon>Actinomycetota</taxon>
        <taxon>Actinomycetes</taxon>
        <taxon>Catenulisporales</taxon>
        <taxon>Actinospicaceae</taxon>
        <taxon>Actinospica</taxon>
    </lineage>
</organism>
<dbReference type="Pfam" id="PF00781">
    <property type="entry name" value="DAGK_cat"/>
    <property type="match status" value="1"/>
</dbReference>
<dbReference type="GO" id="GO:0005886">
    <property type="term" value="C:plasma membrane"/>
    <property type="evidence" value="ECO:0007669"/>
    <property type="project" value="TreeGrafter"/>
</dbReference>
<dbReference type="Gene3D" id="3.40.50.10330">
    <property type="entry name" value="Probable inorganic polyphosphate/atp-NAD kinase, domain 1"/>
    <property type="match status" value="1"/>
</dbReference>
<comment type="caution">
    <text evidence="4">The sequence shown here is derived from an EMBL/GenBank/DDBJ whole genome shotgun (WGS) entry which is preliminary data.</text>
</comment>
<name>A0A941IIN9_9ACTN</name>
<dbReference type="GO" id="GO:0004143">
    <property type="term" value="F:ATP-dependent diacylglycerol kinase activity"/>
    <property type="evidence" value="ECO:0007669"/>
    <property type="project" value="TreeGrafter"/>
</dbReference>
<evidence type="ECO:0000256" key="2">
    <source>
        <dbReference type="ARBA" id="ARBA00005983"/>
    </source>
</evidence>
<comment type="similarity">
    <text evidence="2">Belongs to the diacylglycerol/lipid kinase family.</text>
</comment>
<gene>
    <name evidence="4" type="ORF">KDK95_26380</name>
</gene>
<dbReference type="PANTHER" id="PTHR12358">
    <property type="entry name" value="SPHINGOSINE KINASE"/>
    <property type="match status" value="1"/>
</dbReference>
<dbReference type="InterPro" id="IPR016064">
    <property type="entry name" value="NAD/diacylglycerol_kinase_sf"/>
</dbReference>
<keyword evidence="4" id="KW-0418">Kinase</keyword>
<accession>A0A941IIN9</accession>
<dbReference type="AlphaFoldDB" id="A0A941IIN9"/>